<dbReference type="RefSeq" id="WP_212532730.1">
    <property type="nucleotide sequence ID" value="NZ_JAGSOG010000273.1"/>
</dbReference>
<sequence>MYHQIRPKRPTEEVPVANQALQAAMEAARLTRQALAEVCEVDVKTIDRWLNDDRRTPHPRQRQAAAKALGTEPDVIWSSLKEAARRSPGLREIQAAYPTRSALPSPVWTELVNEASHELVFAGYTSYFLWLTVPGLRDTLRAKAESGARIRFLLGDPDSEVTQSREQVEGVPLTVRSRISISLSELEPLRDVPGIEVRFSDRHISLSVWAFDAQMVVCTHVAAAVGHDSPTYRLKRSGPSGLFASYAAHVDALWDVARPAYA</sequence>
<gene>
    <name evidence="2" type="ORF">KDL01_33670</name>
</gene>
<dbReference type="Proteomes" id="UP000675781">
    <property type="component" value="Unassembled WGS sequence"/>
</dbReference>
<accession>A0A941EV26</accession>
<dbReference type="EMBL" id="JAGSOG010000273">
    <property type="protein sequence ID" value="MBR7838270.1"/>
    <property type="molecule type" value="Genomic_DNA"/>
</dbReference>
<dbReference type="InterPro" id="IPR010982">
    <property type="entry name" value="Lambda_DNA-bd_dom_sf"/>
</dbReference>
<dbReference type="PROSITE" id="PS50943">
    <property type="entry name" value="HTH_CROC1"/>
    <property type="match status" value="1"/>
</dbReference>
<keyword evidence="3" id="KW-1185">Reference proteome</keyword>
<dbReference type="InterPro" id="IPR001387">
    <property type="entry name" value="Cro/C1-type_HTH"/>
</dbReference>
<evidence type="ECO:0000313" key="3">
    <source>
        <dbReference type="Proteomes" id="UP000675781"/>
    </source>
</evidence>
<name>A0A941EV26_9ACTN</name>
<proteinExistence type="predicted"/>
<organism evidence="2 3">
    <name type="scientific">Actinospica durhamensis</name>
    <dbReference type="NCBI Taxonomy" id="1508375"/>
    <lineage>
        <taxon>Bacteria</taxon>
        <taxon>Bacillati</taxon>
        <taxon>Actinomycetota</taxon>
        <taxon>Actinomycetes</taxon>
        <taxon>Catenulisporales</taxon>
        <taxon>Actinospicaceae</taxon>
        <taxon>Actinospica</taxon>
    </lineage>
</organism>
<evidence type="ECO:0000259" key="1">
    <source>
        <dbReference type="PROSITE" id="PS50943"/>
    </source>
</evidence>
<feature type="domain" description="HTH cro/C1-type" evidence="1">
    <location>
        <begin position="21"/>
        <end position="76"/>
    </location>
</feature>
<dbReference type="SUPFAM" id="SSF47413">
    <property type="entry name" value="lambda repressor-like DNA-binding domains"/>
    <property type="match status" value="1"/>
</dbReference>
<protein>
    <submittedName>
        <fullName evidence="2">Helix-turn-helix transcriptional regulator</fullName>
    </submittedName>
</protein>
<dbReference type="AlphaFoldDB" id="A0A941EV26"/>
<dbReference type="Pfam" id="PF01381">
    <property type="entry name" value="HTH_3"/>
    <property type="match status" value="1"/>
</dbReference>
<reference evidence="2" key="1">
    <citation type="submission" date="2021-04" db="EMBL/GenBank/DDBJ databases">
        <title>Genome based classification of Actinospica acidithermotolerans sp. nov., an actinobacterium isolated from an Indonesian hot spring.</title>
        <authorList>
            <person name="Kusuma A.B."/>
            <person name="Putra K.E."/>
            <person name="Nafisah S."/>
            <person name="Loh J."/>
            <person name="Nouioui I."/>
            <person name="Goodfellow M."/>
        </authorList>
    </citation>
    <scope>NUCLEOTIDE SEQUENCE</scope>
    <source>
        <strain evidence="2">CSCA 57</strain>
    </source>
</reference>
<evidence type="ECO:0000313" key="2">
    <source>
        <dbReference type="EMBL" id="MBR7838270.1"/>
    </source>
</evidence>
<comment type="caution">
    <text evidence="2">The sequence shown here is derived from an EMBL/GenBank/DDBJ whole genome shotgun (WGS) entry which is preliminary data.</text>
</comment>
<dbReference type="Gene3D" id="1.10.260.40">
    <property type="entry name" value="lambda repressor-like DNA-binding domains"/>
    <property type="match status" value="1"/>
</dbReference>
<dbReference type="SMART" id="SM00530">
    <property type="entry name" value="HTH_XRE"/>
    <property type="match status" value="1"/>
</dbReference>
<dbReference type="GO" id="GO:0003677">
    <property type="term" value="F:DNA binding"/>
    <property type="evidence" value="ECO:0007669"/>
    <property type="project" value="InterPro"/>
</dbReference>